<name>A0AAD7AIR7_9AGAR</name>
<proteinExistence type="predicted"/>
<sequence>MTWSLPSQRWTTEFTSIFCQGQSLTPHNTLSNLHQLRSRSRLNVVEILAGDKDSKLVQYVVSLQRSMEDRSQAFKLLLRKVHQAQRNDDGNQWKELKLLGFLDAVQVFFSSIGFLTQSELDDWMDTLTTLCQSEGQALCESGAMKAFIIWVYQDWQGRPLMGDHMEDFHGMAKSISLSVEDINDMSWFTDLTISRSYRARI</sequence>
<reference evidence="1" key="1">
    <citation type="submission" date="2023-03" db="EMBL/GenBank/DDBJ databases">
        <title>Massive genome expansion in bonnet fungi (Mycena s.s.) driven by repeated elements and novel gene families across ecological guilds.</title>
        <authorList>
            <consortium name="Lawrence Berkeley National Laboratory"/>
            <person name="Harder C.B."/>
            <person name="Miyauchi S."/>
            <person name="Viragh M."/>
            <person name="Kuo A."/>
            <person name="Thoen E."/>
            <person name="Andreopoulos B."/>
            <person name="Lu D."/>
            <person name="Skrede I."/>
            <person name="Drula E."/>
            <person name="Henrissat B."/>
            <person name="Morin E."/>
            <person name="Kohler A."/>
            <person name="Barry K."/>
            <person name="LaButti K."/>
            <person name="Morin E."/>
            <person name="Salamov A."/>
            <person name="Lipzen A."/>
            <person name="Mereny Z."/>
            <person name="Hegedus B."/>
            <person name="Baldrian P."/>
            <person name="Stursova M."/>
            <person name="Weitz H."/>
            <person name="Taylor A."/>
            <person name="Grigoriev I.V."/>
            <person name="Nagy L.G."/>
            <person name="Martin F."/>
            <person name="Kauserud H."/>
        </authorList>
    </citation>
    <scope>NUCLEOTIDE SEQUENCE</scope>
    <source>
        <strain evidence="1">CBHHK002</strain>
    </source>
</reference>
<accession>A0AAD7AIR7</accession>
<dbReference type="AlphaFoldDB" id="A0AAD7AIR7"/>
<keyword evidence="2" id="KW-1185">Reference proteome</keyword>
<protein>
    <submittedName>
        <fullName evidence="1">Uncharacterized protein</fullName>
    </submittedName>
</protein>
<comment type="caution">
    <text evidence="1">The sequence shown here is derived from an EMBL/GenBank/DDBJ whole genome shotgun (WGS) entry which is preliminary data.</text>
</comment>
<dbReference type="EMBL" id="JARIHO010000006">
    <property type="protein sequence ID" value="KAJ7359469.1"/>
    <property type="molecule type" value="Genomic_DNA"/>
</dbReference>
<evidence type="ECO:0000313" key="2">
    <source>
        <dbReference type="Proteomes" id="UP001218218"/>
    </source>
</evidence>
<dbReference type="Proteomes" id="UP001218218">
    <property type="component" value="Unassembled WGS sequence"/>
</dbReference>
<gene>
    <name evidence="1" type="ORF">DFH08DRAFT_801269</name>
</gene>
<organism evidence="1 2">
    <name type="scientific">Mycena albidolilacea</name>
    <dbReference type="NCBI Taxonomy" id="1033008"/>
    <lineage>
        <taxon>Eukaryota</taxon>
        <taxon>Fungi</taxon>
        <taxon>Dikarya</taxon>
        <taxon>Basidiomycota</taxon>
        <taxon>Agaricomycotina</taxon>
        <taxon>Agaricomycetes</taxon>
        <taxon>Agaricomycetidae</taxon>
        <taxon>Agaricales</taxon>
        <taxon>Marasmiineae</taxon>
        <taxon>Mycenaceae</taxon>
        <taxon>Mycena</taxon>
    </lineage>
</organism>
<evidence type="ECO:0000313" key="1">
    <source>
        <dbReference type="EMBL" id="KAJ7359469.1"/>
    </source>
</evidence>